<keyword evidence="3" id="KW-0966">Cell projection</keyword>
<comment type="similarity">
    <text evidence="1">Belongs to the FlgD family.</text>
</comment>
<organism evidence="3 4">
    <name type="scientific">Fusibacter tunisiensis</name>
    <dbReference type="NCBI Taxonomy" id="1008308"/>
    <lineage>
        <taxon>Bacteria</taxon>
        <taxon>Bacillati</taxon>
        <taxon>Bacillota</taxon>
        <taxon>Clostridia</taxon>
        <taxon>Eubacteriales</taxon>
        <taxon>Eubacteriales Family XII. Incertae Sedis</taxon>
        <taxon>Fusibacter</taxon>
    </lineage>
</organism>
<keyword evidence="2" id="KW-1005">Bacterial flagellum biogenesis</keyword>
<accession>A0ABS2MMF7</accession>
<gene>
    <name evidence="3" type="ORF">JOC49_000096</name>
</gene>
<name>A0ABS2MMF7_9FIRM</name>
<evidence type="ECO:0000256" key="2">
    <source>
        <dbReference type="ARBA" id="ARBA00022795"/>
    </source>
</evidence>
<evidence type="ECO:0000313" key="4">
    <source>
        <dbReference type="Proteomes" id="UP000767854"/>
    </source>
</evidence>
<dbReference type="EMBL" id="JAFBDT010000001">
    <property type="protein sequence ID" value="MBM7560587.1"/>
    <property type="molecule type" value="Genomic_DNA"/>
</dbReference>
<dbReference type="RefSeq" id="WP_204661112.1">
    <property type="nucleotide sequence ID" value="NZ_JAFBDT010000001.1"/>
</dbReference>
<evidence type="ECO:0000256" key="1">
    <source>
        <dbReference type="ARBA" id="ARBA00010577"/>
    </source>
</evidence>
<keyword evidence="3" id="KW-0969">Cilium</keyword>
<dbReference type="InterPro" id="IPR005648">
    <property type="entry name" value="FlgD"/>
</dbReference>
<reference evidence="3 4" key="1">
    <citation type="submission" date="2021-01" db="EMBL/GenBank/DDBJ databases">
        <title>Genomic Encyclopedia of Type Strains, Phase IV (KMG-IV): sequencing the most valuable type-strain genomes for metagenomic binning, comparative biology and taxonomic classification.</title>
        <authorList>
            <person name="Goeker M."/>
        </authorList>
    </citation>
    <scope>NUCLEOTIDE SEQUENCE [LARGE SCALE GENOMIC DNA]</scope>
    <source>
        <strain evidence="3 4">DSM 24436</strain>
    </source>
</reference>
<proteinExistence type="inferred from homology"/>
<protein>
    <submittedName>
        <fullName evidence="3">Flagellar basal-body rod modification protein FlgD</fullName>
    </submittedName>
</protein>
<evidence type="ECO:0000313" key="3">
    <source>
        <dbReference type="EMBL" id="MBM7560587.1"/>
    </source>
</evidence>
<sequence length="155" mass="17491">MAFPISGTFTQDQIEKLNVISNDKANEKRKASQELDKDAFLKLMMAQLQNQNPLEPVDNKDYMAQMAQFSSVEQLSNIVGSIEGTNELNALISTQLDELKEAVEKSGTTEESGKLLEQNTKILEELMKMNQMLTQYFESETSVEDTDLFELLAND</sequence>
<dbReference type="Pfam" id="PF03963">
    <property type="entry name" value="FlgD"/>
    <property type="match status" value="1"/>
</dbReference>
<comment type="caution">
    <text evidence="3">The sequence shown here is derived from an EMBL/GenBank/DDBJ whole genome shotgun (WGS) entry which is preliminary data.</text>
</comment>
<keyword evidence="4" id="KW-1185">Reference proteome</keyword>
<keyword evidence="3" id="KW-0282">Flagellum</keyword>
<dbReference type="Proteomes" id="UP000767854">
    <property type="component" value="Unassembled WGS sequence"/>
</dbReference>